<feature type="domain" description="Transglycosylase SLT" evidence="1">
    <location>
        <begin position="181"/>
        <end position="228"/>
    </location>
</feature>
<gene>
    <name evidence="2" type="ORF">J2Y69_001141</name>
</gene>
<dbReference type="InterPro" id="IPR043426">
    <property type="entry name" value="MltB-like"/>
</dbReference>
<reference evidence="2 3" key="1">
    <citation type="submission" date="2023-07" db="EMBL/GenBank/DDBJ databases">
        <title>Sorghum-associated microbial communities from plants grown in Nebraska, USA.</title>
        <authorList>
            <person name="Schachtman D."/>
        </authorList>
    </citation>
    <scope>NUCLEOTIDE SEQUENCE [LARGE SCALE GENOMIC DNA]</scope>
    <source>
        <strain evidence="2 3">2980</strain>
    </source>
</reference>
<proteinExistence type="predicted"/>
<dbReference type="Gene3D" id="1.10.530.10">
    <property type="match status" value="1"/>
</dbReference>
<evidence type="ECO:0000313" key="3">
    <source>
        <dbReference type="Proteomes" id="UP001259347"/>
    </source>
</evidence>
<protein>
    <submittedName>
        <fullName evidence="2">Membrane-bound lytic murein transglycosylase B</fullName>
    </submittedName>
</protein>
<dbReference type="Pfam" id="PF13406">
    <property type="entry name" value="SLT_2"/>
    <property type="match status" value="1"/>
</dbReference>
<sequence>MAVRGRVKRRVALVAGLVVVACGVVVAAVLAVSPRERTDGVVVRADAPVLAAGVSVEALPPGEVGEPGSVGEAAPGPDPRARIDVEWLARAAGATGIPDRALLAYAWADLVVSSEEPSCGIGWNTLAGIGAVESDHGRHGGQGLDENGYPSAPIRGGALNGDGVMAIPDTDGGVWDGDTVWDRAVGPMQFIPETWYRWGADASGDGIADPDQIDDAALAAARYLCASGPMQDPAGWRHAILSYNDLDQYVSDVARLANRYAEETR</sequence>
<evidence type="ECO:0000259" key="1">
    <source>
        <dbReference type="Pfam" id="PF13406"/>
    </source>
</evidence>
<organism evidence="2 3">
    <name type="scientific">Microbacterium resistens</name>
    <dbReference type="NCBI Taxonomy" id="156977"/>
    <lineage>
        <taxon>Bacteria</taxon>
        <taxon>Bacillati</taxon>
        <taxon>Actinomycetota</taxon>
        <taxon>Actinomycetes</taxon>
        <taxon>Micrococcales</taxon>
        <taxon>Microbacteriaceae</taxon>
        <taxon>Microbacterium</taxon>
    </lineage>
</organism>
<dbReference type="RefSeq" id="WP_310018472.1">
    <property type="nucleotide sequence ID" value="NZ_JAVDUM010000004.1"/>
</dbReference>
<accession>A0ABU1SAA6</accession>
<evidence type="ECO:0000313" key="2">
    <source>
        <dbReference type="EMBL" id="MDR6866548.1"/>
    </source>
</evidence>
<dbReference type="CDD" id="cd13399">
    <property type="entry name" value="Slt35-like"/>
    <property type="match status" value="1"/>
</dbReference>
<dbReference type="PANTHER" id="PTHR30163:SF8">
    <property type="entry name" value="LYTIC MUREIN TRANSGLYCOSYLASE"/>
    <property type="match status" value="1"/>
</dbReference>
<dbReference type="PANTHER" id="PTHR30163">
    <property type="entry name" value="MEMBRANE-BOUND LYTIC MUREIN TRANSGLYCOSYLASE B"/>
    <property type="match status" value="1"/>
</dbReference>
<dbReference type="Proteomes" id="UP001259347">
    <property type="component" value="Unassembled WGS sequence"/>
</dbReference>
<dbReference type="SUPFAM" id="SSF53955">
    <property type="entry name" value="Lysozyme-like"/>
    <property type="match status" value="1"/>
</dbReference>
<comment type="caution">
    <text evidence="2">The sequence shown here is derived from an EMBL/GenBank/DDBJ whole genome shotgun (WGS) entry which is preliminary data.</text>
</comment>
<dbReference type="InterPro" id="IPR031304">
    <property type="entry name" value="SLT_2"/>
</dbReference>
<name>A0ABU1SAA6_9MICO</name>
<dbReference type="InterPro" id="IPR023346">
    <property type="entry name" value="Lysozyme-like_dom_sf"/>
</dbReference>
<dbReference type="EMBL" id="JAVDUM010000004">
    <property type="protein sequence ID" value="MDR6866548.1"/>
    <property type="molecule type" value="Genomic_DNA"/>
</dbReference>
<keyword evidence="3" id="KW-1185">Reference proteome</keyword>
<dbReference type="PROSITE" id="PS51257">
    <property type="entry name" value="PROKAR_LIPOPROTEIN"/>
    <property type="match status" value="1"/>
</dbReference>